<accession>A0ABS1YI14</accession>
<dbReference type="Proteomes" id="UP000622245">
    <property type="component" value="Unassembled WGS sequence"/>
</dbReference>
<feature type="region of interest" description="Disordered" evidence="1">
    <location>
        <begin position="154"/>
        <end position="181"/>
    </location>
</feature>
<feature type="transmembrane region" description="Helical" evidence="2">
    <location>
        <begin position="131"/>
        <end position="152"/>
    </location>
</feature>
<name>A0ABS1YI14_9ACTN</name>
<dbReference type="CDD" id="cd00161">
    <property type="entry name" value="beta-trefoil_Ricin-like"/>
    <property type="match status" value="1"/>
</dbReference>
<evidence type="ECO:0000256" key="2">
    <source>
        <dbReference type="SAM" id="Phobius"/>
    </source>
</evidence>
<evidence type="ECO:0000256" key="1">
    <source>
        <dbReference type="SAM" id="MobiDB-lite"/>
    </source>
</evidence>
<dbReference type="RefSeq" id="WP_203149507.1">
    <property type="nucleotide sequence ID" value="NZ_JAEVHL010000083.1"/>
</dbReference>
<organism evidence="3 4">
    <name type="scientific">Micromonospora tarensis</name>
    <dbReference type="NCBI Taxonomy" id="2806100"/>
    <lineage>
        <taxon>Bacteria</taxon>
        <taxon>Bacillati</taxon>
        <taxon>Actinomycetota</taxon>
        <taxon>Actinomycetes</taxon>
        <taxon>Micromonosporales</taxon>
        <taxon>Micromonosporaceae</taxon>
        <taxon>Micromonospora</taxon>
    </lineage>
</organism>
<keyword evidence="2" id="KW-0812">Transmembrane</keyword>
<reference evidence="3 4" key="1">
    <citation type="submission" date="2021-01" db="EMBL/GenBank/DDBJ databases">
        <title>Draft genome sequence of Micromonospora sp. strain STR1s_6.</title>
        <authorList>
            <person name="Karlyshev A."/>
            <person name="Jawad R."/>
        </authorList>
    </citation>
    <scope>NUCLEOTIDE SEQUENCE [LARGE SCALE GENOMIC DNA]</scope>
    <source>
        <strain evidence="3 4">STR1S-6</strain>
    </source>
</reference>
<keyword evidence="2" id="KW-0472">Membrane</keyword>
<evidence type="ECO:0000313" key="3">
    <source>
        <dbReference type="EMBL" id="MBM0277067.1"/>
    </source>
</evidence>
<feature type="compositionally biased region" description="Low complexity" evidence="1">
    <location>
        <begin position="251"/>
        <end position="261"/>
    </location>
</feature>
<proteinExistence type="predicted"/>
<dbReference type="EMBL" id="JAEVHL010000083">
    <property type="protein sequence ID" value="MBM0277067.1"/>
    <property type="molecule type" value="Genomic_DNA"/>
</dbReference>
<keyword evidence="2" id="KW-1133">Transmembrane helix</keyword>
<feature type="compositionally biased region" description="Basic residues" evidence="1">
    <location>
        <begin position="264"/>
        <end position="273"/>
    </location>
</feature>
<protein>
    <submittedName>
        <fullName evidence="3">Helix-turn-helix domain-containing protein</fullName>
    </submittedName>
</protein>
<comment type="caution">
    <text evidence="3">The sequence shown here is derived from an EMBL/GenBank/DDBJ whole genome shotgun (WGS) entry which is preliminary data.</text>
</comment>
<keyword evidence="4" id="KW-1185">Reference proteome</keyword>
<feature type="region of interest" description="Disordered" evidence="1">
    <location>
        <begin position="98"/>
        <end position="122"/>
    </location>
</feature>
<gene>
    <name evidence="3" type="ORF">JM949_17530</name>
</gene>
<feature type="region of interest" description="Disordered" evidence="1">
    <location>
        <begin position="241"/>
        <end position="279"/>
    </location>
</feature>
<sequence length="504" mass="54575">MSDHHQVLDPATAESPATYMALLRRFRERSRLTYRQIEQRTASTSQRLPSSTLHAALARNTLPPEKLVVAFLVATGADDREVFRWVDARRALLLAQQGSGERVVSNPEAEASPNGTDVLSPPTLVRPRRRVLTIGVVAVAATVVVILGMARLSGRDGSEPPRSPQPETTGDAGPDLPGNGFYRIRSAHSGHCLSERPGAESRDVYQTDCGQIFVDRALDRIDGRYLIRTFHPRRKAPVAWVSRTPARQSVASSPTTSAPSPMRRNSHWSRSPHRCPASESGPLTPVFVSACWARPAESGRRSDRRSVTWLLPVRSSASNRPCSRRANRLEGQGLEWAAVANAASRYRAALACPGRSSLVRDMFRLSGTVIACSRSVVDQPGWLRTAFTVRCRSTGARVMPPTRMAPPSKEGTYMSHLVTRTLTGLGLGAAVALGALAAVTPAQAAEPVVSNAAAEGYWAYGGAYLGQAACEAMASHIENNLGIESECRGPYTGGVYHLYTWHEA</sequence>
<evidence type="ECO:0000313" key="4">
    <source>
        <dbReference type="Proteomes" id="UP000622245"/>
    </source>
</evidence>